<dbReference type="InterPro" id="IPR021944">
    <property type="entry name" value="DUF3560"/>
</dbReference>
<dbReference type="Gene3D" id="3.40.50.150">
    <property type="entry name" value="Vaccinia Virus protein VP39"/>
    <property type="match status" value="1"/>
</dbReference>
<dbReference type="AlphaFoldDB" id="A0A7W8ILQ7"/>
<dbReference type="CDD" id="cd02440">
    <property type="entry name" value="AdoMet_MTases"/>
    <property type="match status" value="1"/>
</dbReference>
<evidence type="ECO:0000313" key="1">
    <source>
        <dbReference type="EMBL" id="MBB5319442.1"/>
    </source>
</evidence>
<protein>
    <submittedName>
        <fullName evidence="1">SAM-dependent methyltransferase</fullName>
    </submittedName>
</protein>
<dbReference type="GO" id="GO:0003676">
    <property type="term" value="F:nucleic acid binding"/>
    <property type="evidence" value="ECO:0007669"/>
    <property type="project" value="InterPro"/>
</dbReference>
<sequence length="641" mass="72095">MFVGKHSTAIQKRRNYPMTYTATYSPEDNKLRLYSSTRLDRELYARVRGAGFIYAPKQELFVAPMWTPEREDLLIELCGEIDDEDTSLVERAEERADRFVDYKDKRIGDAERAQEAVSRIADNIPLGQPILIGHHSERHARKDAERIENGMRKTVKMWHTAKYWEDRAKGALRHAKYKELPGVRHRRIKGLEADLRRYQNSFTPDPKTKPQMWDGEEHVWITNGSRGGRWAKSSSLPAIEQQSRRWIEHLQNRIAYEKAMLGEAGGIAAAQFTIEVGGRVLVADEWVVVLKLNRAGGTLNSISTTPLRHWHGSSTKIEIERVKDYRAPGPGDIEKVKAATKLPPLCNYPGEGFAQMTQAEWDKKHKDYKTTRAVDATATHARHRVRHAMTTGYKYGHIFITDAKRVDPPAAPLAPADPEVFAREKDLRQGTDVSPSMEMSRAIHAAIPKDDRIPSYEQLHEMGKAAAAGVQVVIAPQLFPTPPELADRMVALADIRPGQQVLEPSAGTGRIIDAIRRNAHGYAITAVELNCNMAHRLRTIDCVDDTRQADFLECNGDLGTFDRIVMNPPFSNADDIKHIMHALKMLKPGGRLVAICANGPRQNDKLRPIVEARGGIWEELPSDTFISTGTSVRTVLLMLDA</sequence>
<dbReference type="PROSITE" id="PS00092">
    <property type="entry name" value="N6_MTASE"/>
    <property type="match status" value="1"/>
</dbReference>
<evidence type="ECO:0000313" key="2">
    <source>
        <dbReference type="Proteomes" id="UP000568106"/>
    </source>
</evidence>
<accession>A0A7W8ILQ7</accession>
<dbReference type="PRINTS" id="PR00507">
    <property type="entry name" value="N12N6MTFRASE"/>
</dbReference>
<proteinExistence type="predicted"/>
<dbReference type="EMBL" id="JACHDY010000009">
    <property type="protein sequence ID" value="MBB5319442.1"/>
    <property type="molecule type" value="Genomic_DNA"/>
</dbReference>
<dbReference type="Proteomes" id="UP000568106">
    <property type="component" value="Unassembled WGS sequence"/>
</dbReference>
<dbReference type="GO" id="GO:0008168">
    <property type="term" value="F:methyltransferase activity"/>
    <property type="evidence" value="ECO:0007669"/>
    <property type="project" value="UniProtKB-KW"/>
</dbReference>
<comment type="caution">
    <text evidence="1">The sequence shown here is derived from an EMBL/GenBank/DDBJ whole genome shotgun (WGS) entry which is preliminary data.</text>
</comment>
<keyword evidence="1" id="KW-0489">Methyltransferase</keyword>
<dbReference type="SUPFAM" id="SSF53335">
    <property type="entry name" value="S-adenosyl-L-methionine-dependent methyltransferases"/>
    <property type="match status" value="1"/>
</dbReference>
<name>A0A7W8ILQ7_9BACT</name>
<reference evidence="1" key="1">
    <citation type="submission" date="2020-08" db="EMBL/GenBank/DDBJ databases">
        <title>Genomic Encyclopedia of Type Strains, Phase IV (KMG-V): Genome sequencing to study the core and pangenomes of soil and plant-associated prokaryotes.</title>
        <authorList>
            <person name="Whitman W."/>
        </authorList>
    </citation>
    <scope>NUCLEOTIDE SEQUENCE [LARGE SCALE GENOMIC DNA]</scope>
    <source>
        <strain evidence="1">M8UP27</strain>
    </source>
</reference>
<keyword evidence="2" id="KW-1185">Reference proteome</keyword>
<dbReference type="Pfam" id="PF12083">
    <property type="entry name" value="DUF3560"/>
    <property type="match status" value="1"/>
</dbReference>
<keyword evidence="1" id="KW-0808">Transferase</keyword>
<gene>
    <name evidence="1" type="ORF">HDF09_004151</name>
</gene>
<organism evidence="1 2">
    <name type="scientific">Tunturiibacter empetritectus</name>
    <dbReference type="NCBI Taxonomy" id="3069691"/>
    <lineage>
        <taxon>Bacteria</taxon>
        <taxon>Pseudomonadati</taxon>
        <taxon>Acidobacteriota</taxon>
        <taxon>Terriglobia</taxon>
        <taxon>Terriglobales</taxon>
        <taxon>Acidobacteriaceae</taxon>
        <taxon>Tunturiibacter</taxon>
    </lineage>
</organism>
<dbReference type="InterPro" id="IPR029063">
    <property type="entry name" value="SAM-dependent_MTases_sf"/>
</dbReference>
<dbReference type="InterPro" id="IPR002052">
    <property type="entry name" value="DNA_methylase_N6_adenine_CS"/>
</dbReference>
<dbReference type="GO" id="GO:0032259">
    <property type="term" value="P:methylation"/>
    <property type="evidence" value="ECO:0007669"/>
    <property type="project" value="UniProtKB-KW"/>
</dbReference>